<keyword evidence="2" id="KW-0540">Nuclease</keyword>
<evidence type="ECO:0000313" key="2">
    <source>
        <dbReference type="EMBL" id="MBU8546686.1"/>
    </source>
</evidence>
<dbReference type="InterPro" id="IPR008538">
    <property type="entry name" value="Uma2"/>
</dbReference>
<evidence type="ECO:0000313" key="3">
    <source>
        <dbReference type="Proteomes" id="UP000689967"/>
    </source>
</evidence>
<feature type="domain" description="Putative restriction endonuclease" evidence="1">
    <location>
        <begin position="15"/>
        <end position="177"/>
    </location>
</feature>
<dbReference type="CDD" id="cd06260">
    <property type="entry name" value="DUF820-like"/>
    <property type="match status" value="1"/>
</dbReference>
<name>A0ABS6HGT3_9PROT</name>
<comment type="caution">
    <text evidence="2">The sequence shown here is derived from an EMBL/GenBank/DDBJ whole genome shotgun (WGS) entry which is preliminary data.</text>
</comment>
<dbReference type="PANTHER" id="PTHR36558:SF1">
    <property type="entry name" value="RESTRICTION ENDONUCLEASE DOMAIN-CONTAINING PROTEIN-RELATED"/>
    <property type="match status" value="1"/>
</dbReference>
<keyword evidence="3" id="KW-1185">Reference proteome</keyword>
<accession>A0ABS6HGT3</accession>
<dbReference type="PANTHER" id="PTHR36558">
    <property type="entry name" value="GLR1098 PROTEIN"/>
    <property type="match status" value="1"/>
</dbReference>
<organism evidence="2 3">
    <name type="scientific">Falsiroseomonas oleicola</name>
    <dbReference type="NCBI Taxonomy" id="2801474"/>
    <lineage>
        <taxon>Bacteria</taxon>
        <taxon>Pseudomonadati</taxon>
        <taxon>Pseudomonadota</taxon>
        <taxon>Alphaproteobacteria</taxon>
        <taxon>Acetobacterales</taxon>
        <taxon>Roseomonadaceae</taxon>
        <taxon>Falsiroseomonas</taxon>
    </lineage>
</organism>
<proteinExistence type="predicted"/>
<dbReference type="EMBL" id="JAERQM010000009">
    <property type="protein sequence ID" value="MBU8546686.1"/>
    <property type="molecule type" value="Genomic_DNA"/>
</dbReference>
<dbReference type="Proteomes" id="UP000689967">
    <property type="component" value="Unassembled WGS sequence"/>
</dbReference>
<gene>
    <name evidence="2" type="ORF">JJQ90_23410</name>
</gene>
<dbReference type="Pfam" id="PF05685">
    <property type="entry name" value="Uma2"/>
    <property type="match status" value="1"/>
</dbReference>
<protein>
    <submittedName>
        <fullName evidence="2">Uma2 family endonuclease</fullName>
    </submittedName>
</protein>
<reference evidence="2 3" key="1">
    <citation type="submission" date="2021-01" db="EMBL/GenBank/DDBJ databases">
        <title>Roseomonas sp. nov, a bacterium isolated from an oil production mixture in Yumen Oilfield.</title>
        <authorList>
            <person name="Wu D."/>
        </authorList>
    </citation>
    <scope>NUCLEOTIDE SEQUENCE [LARGE SCALE GENOMIC DNA]</scope>
    <source>
        <strain evidence="2 3">ROY-5-3</strain>
    </source>
</reference>
<sequence length="188" mass="20391">MSDLPKTPDHRMTRAQFYAWAAQQPRGRYELEEGKVIAMAPERVRHVRAKMRTARALEDAIAAAGLSCEALIDGAAIEIGDHTAYEPDVLVTCGAPVDGDALAVPNPVIVVEVASPSSTRGDHVVKFAAYMRAPSIRHYLLLAVETGILVHHRRAEDGTIQSAILREGPLTLDPPGLTIQVEQLFPKA</sequence>
<keyword evidence="2" id="KW-0255">Endonuclease</keyword>
<dbReference type="GO" id="GO:0004519">
    <property type="term" value="F:endonuclease activity"/>
    <property type="evidence" value="ECO:0007669"/>
    <property type="project" value="UniProtKB-KW"/>
</dbReference>
<keyword evidence="2" id="KW-0378">Hydrolase</keyword>
<dbReference type="RefSeq" id="WP_216878710.1">
    <property type="nucleotide sequence ID" value="NZ_JAERQM010000009.1"/>
</dbReference>
<evidence type="ECO:0000259" key="1">
    <source>
        <dbReference type="Pfam" id="PF05685"/>
    </source>
</evidence>